<dbReference type="GO" id="GO:0004649">
    <property type="term" value="F:poly(ADP-ribose) glycohydrolase activity"/>
    <property type="evidence" value="ECO:0007669"/>
    <property type="project" value="InterPro"/>
</dbReference>
<dbReference type="GO" id="GO:0005634">
    <property type="term" value="C:nucleus"/>
    <property type="evidence" value="ECO:0007669"/>
    <property type="project" value="TreeGrafter"/>
</dbReference>
<dbReference type="GO" id="GO:0009225">
    <property type="term" value="P:nucleotide-sugar metabolic process"/>
    <property type="evidence" value="ECO:0007669"/>
    <property type="project" value="TreeGrafter"/>
</dbReference>
<evidence type="ECO:0000313" key="2">
    <source>
        <dbReference type="EMBL" id="NDV32326.1"/>
    </source>
</evidence>
<dbReference type="AlphaFoldDB" id="A0A6B2L5T1"/>
<feature type="domain" description="PARG catalytic Macro" evidence="1">
    <location>
        <begin position="124"/>
        <end position="312"/>
    </location>
</feature>
<protein>
    <recommendedName>
        <fullName evidence="1">PARG catalytic Macro domain-containing protein</fullName>
    </recommendedName>
</protein>
<organism evidence="2">
    <name type="scientific">Arcella intermedia</name>
    <dbReference type="NCBI Taxonomy" id="1963864"/>
    <lineage>
        <taxon>Eukaryota</taxon>
        <taxon>Amoebozoa</taxon>
        <taxon>Tubulinea</taxon>
        <taxon>Elardia</taxon>
        <taxon>Arcellinida</taxon>
        <taxon>Sphaerothecina</taxon>
        <taxon>Arcellidae</taxon>
        <taxon>Arcella</taxon>
    </lineage>
</organism>
<name>A0A6B2L5T1_9EUKA</name>
<dbReference type="InterPro" id="IPR007724">
    <property type="entry name" value="Poly_GlycHdrlase"/>
</dbReference>
<dbReference type="GO" id="GO:0005975">
    <property type="term" value="P:carbohydrate metabolic process"/>
    <property type="evidence" value="ECO:0007669"/>
    <property type="project" value="InterPro"/>
</dbReference>
<dbReference type="InterPro" id="IPR046372">
    <property type="entry name" value="PARG_cat_C"/>
</dbReference>
<reference evidence="2" key="1">
    <citation type="journal article" date="2020" name="J. Eukaryot. Microbiol.">
        <title>De novo Sequencing, Assembly and Annotation of the Transcriptome for the Free-Living Testate Amoeba Arcella intermedia.</title>
        <authorList>
            <person name="Ribeiro G.M."/>
            <person name="Porfirio-Sousa A.L."/>
            <person name="Maurer-Alcala X.X."/>
            <person name="Katz L.A."/>
            <person name="Lahr D.J.G."/>
        </authorList>
    </citation>
    <scope>NUCLEOTIDE SEQUENCE</scope>
</reference>
<sequence length="364" mass="41488">MKRTLEDLPEEFFEETLDLMLDKVLAGKSLFAEGLIETRTNFPSFLELTKEKVFTLMSLSFFGLMKYNFTDLLGNSEYTKCMANYYIRTCKELKKDPEWFNKILRIERWVLGEDETVPFTKKEPNWSKSDNTVEKVSIDILNEKKGIEDFRNAVQVNFADPYPGGTLPSTYGDVVQEEILFLIYPELFITCLLVPRIAHREAIAVSGLTRTNKYTGYQHRFAFEGDFTEDSNPITVLHMDALPGGERDKQSLDRELAKAYLAFSAVKGQTVATGHWGCGAFGGHHQRKFIVQLIAAAEAEVNLIYTTFGVSRINGAQEFYDHLKENQHKVKRIYKALCNNLGWGSGGGSYFQTILNEIKLLESE</sequence>
<dbReference type="GO" id="GO:0006282">
    <property type="term" value="P:regulation of DNA repair"/>
    <property type="evidence" value="ECO:0007669"/>
    <property type="project" value="InterPro"/>
</dbReference>
<dbReference type="PANTHER" id="PTHR12837">
    <property type="entry name" value="POLY ADP-RIBOSE GLYCOHYDROLASE"/>
    <property type="match status" value="1"/>
</dbReference>
<dbReference type="EMBL" id="GIBP01003357">
    <property type="protein sequence ID" value="NDV32326.1"/>
    <property type="molecule type" value="Transcribed_RNA"/>
</dbReference>
<dbReference type="PANTHER" id="PTHR12837:SF0">
    <property type="entry name" value="POLY(ADP-RIBOSE) GLYCOHYDROLASE"/>
    <property type="match status" value="1"/>
</dbReference>
<dbReference type="GO" id="GO:0005737">
    <property type="term" value="C:cytoplasm"/>
    <property type="evidence" value="ECO:0007669"/>
    <property type="project" value="TreeGrafter"/>
</dbReference>
<proteinExistence type="predicted"/>
<accession>A0A6B2L5T1</accession>
<dbReference type="Pfam" id="PF05028">
    <property type="entry name" value="PARG_cat_C"/>
    <property type="match status" value="1"/>
</dbReference>
<dbReference type="GO" id="GO:1990966">
    <property type="term" value="P:ATP generation from poly-ADP-D-ribose"/>
    <property type="evidence" value="ECO:0007669"/>
    <property type="project" value="TreeGrafter"/>
</dbReference>
<evidence type="ECO:0000259" key="1">
    <source>
        <dbReference type="Pfam" id="PF05028"/>
    </source>
</evidence>